<dbReference type="AlphaFoldDB" id="A0A3E0WRU1"/>
<dbReference type="PANTHER" id="PTHR42872:SF3">
    <property type="entry name" value="PROTEIN-GLUTAMATE METHYLESTERASE_PROTEIN-GLUTAMINE GLUTAMINASE 1"/>
    <property type="match status" value="1"/>
</dbReference>
<evidence type="ECO:0000256" key="8">
    <source>
        <dbReference type="PROSITE-ProRule" id="PRU00169"/>
    </source>
</evidence>
<comment type="similarity">
    <text evidence="6">Belongs to the CheB family.</text>
</comment>
<comment type="catalytic activity">
    <reaction evidence="6">
        <text>L-glutaminyl-[protein] + H2O = L-glutamyl-[protein] + NH4(+)</text>
        <dbReference type="Rhea" id="RHEA:16441"/>
        <dbReference type="Rhea" id="RHEA-COMP:10207"/>
        <dbReference type="Rhea" id="RHEA-COMP:10208"/>
        <dbReference type="ChEBI" id="CHEBI:15377"/>
        <dbReference type="ChEBI" id="CHEBI:28938"/>
        <dbReference type="ChEBI" id="CHEBI:29973"/>
        <dbReference type="ChEBI" id="CHEBI:30011"/>
        <dbReference type="EC" id="3.5.1.44"/>
    </reaction>
</comment>
<dbReference type="GO" id="GO:0005737">
    <property type="term" value="C:cytoplasm"/>
    <property type="evidence" value="ECO:0007669"/>
    <property type="project" value="UniProtKB-SubCell"/>
</dbReference>
<dbReference type="SMART" id="SM00448">
    <property type="entry name" value="REC"/>
    <property type="match status" value="1"/>
</dbReference>
<feature type="domain" description="CheB-type methylesterase" evidence="11">
    <location>
        <begin position="168"/>
        <end position="361"/>
    </location>
</feature>
<reference evidence="13" key="1">
    <citation type="submission" date="2017-05" db="EMBL/GenBank/DDBJ databases">
        <authorList>
            <person name="Sharma S."/>
            <person name="Sidhu C."/>
            <person name="Pinnaka A.K."/>
        </authorList>
    </citation>
    <scope>NUCLEOTIDE SEQUENCE [LARGE SCALE GENOMIC DNA]</scope>
    <source>
        <strain evidence="13">AK93</strain>
    </source>
</reference>
<dbReference type="InterPro" id="IPR001789">
    <property type="entry name" value="Sig_transdc_resp-reg_receiver"/>
</dbReference>
<evidence type="ECO:0000256" key="6">
    <source>
        <dbReference type="HAMAP-Rule" id="MF_00099"/>
    </source>
</evidence>
<evidence type="ECO:0000256" key="2">
    <source>
        <dbReference type="ARBA" id="ARBA00022500"/>
    </source>
</evidence>
<dbReference type="Gene3D" id="3.40.50.2300">
    <property type="match status" value="1"/>
</dbReference>
<proteinExistence type="inferred from homology"/>
<gene>
    <name evidence="6" type="primary">cheB</name>
    <name evidence="12" type="ORF">CAL65_12205</name>
</gene>
<evidence type="ECO:0000313" key="13">
    <source>
        <dbReference type="Proteomes" id="UP000256763"/>
    </source>
</evidence>
<evidence type="ECO:0000313" key="12">
    <source>
        <dbReference type="EMBL" id="RFA35690.1"/>
    </source>
</evidence>
<sequence>MKLRVLVVDDSGFFRRRIRTMLDADPTLEVIGEAGNGREAIEQTLRLKPDVVTMDIEMPEMDGIAAVKEIMRRRPTPILMFSSLTYEGAQATLDALDAGAVDFLPKRFADISGDTDQVQRQLQRRIHEVSGQAGRAGRLRQSEAPGRDTVTPEPRANVARAPAEITPPRPSAVVRSGRYGLVVIGTSTGGPVALQKVLTQLPANYPLPVLLIQHMPESFTRAFAERLNELCQIQVKEAEDGDSLIPGRALLAPGGRHTGVEHKGGRLSVRIFEAEPGQFYKPSVDIAFNDAARACPGKVLAVVLTGMGADGCEGARLLKQTGSSVWSQDEATSVIYGMPGAVAKAGLTDRVLPLESVGAELARLR</sequence>
<dbReference type="GO" id="GO:0050568">
    <property type="term" value="F:protein-glutamine glutaminase activity"/>
    <property type="evidence" value="ECO:0007669"/>
    <property type="project" value="UniProtKB-UniRule"/>
</dbReference>
<dbReference type="InterPro" id="IPR008248">
    <property type="entry name" value="CheB-like"/>
</dbReference>
<dbReference type="Pfam" id="PF01339">
    <property type="entry name" value="CheB_methylest"/>
    <property type="match status" value="1"/>
</dbReference>
<feature type="domain" description="Response regulatory" evidence="10">
    <location>
        <begin position="4"/>
        <end position="121"/>
    </location>
</feature>
<dbReference type="PIRSF" id="PIRSF000876">
    <property type="entry name" value="RR_chemtxs_CheB"/>
    <property type="match status" value="1"/>
</dbReference>
<evidence type="ECO:0000259" key="11">
    <source>
        <dbReference type="PROSITE" id="PS50122"/>
    </source>
</evidence>
<comment type="domain">
    <text evidence="6">Contains a C-terminal catalytic domain, and an N-terminal region which modulates catalytic activity.</text>
</comment>
<keyword evidence="4 6" id="KW-0378">Hydrolase</keyword>
<dbReference type="SUPFAM" id="SSF52738">
    <property type="entry name" value="Methylesterase CheB, C-terminal domain"/>
    <property type="match status" value="1"/>
</dbReference>
<evidence type="ECO:0000256" key="5">
    <source>
        <dbReference type="ARBA" id="ARBA00048267"/>
    </source>
</evidence>
<dbReference type="GO" id="GO:0000156">
    <property type="term" value="F:phosphorelay response regulator activity"/>
    <property type="evidence" value="ECO:0007669"/>
    <property type="project" value="InterPro"/>
</dbReference>
<protein>
    <recommendedName>
        <fullName evidence="6">Protein-glutamate methylesterase/protein-glutamine glutaminase</fullName>
        <ecNumber evidence="6">3.1.1.61</ecNumber>
        <ecNumber evidence="6">3.5.1.44</ecNumber>
    </recommendedName>
</protein>
<dbReference type="CDD" id="cd17541">
    <property type="entry name" value="REC_CheB-like"/>
    <property type="match status" value="1"/>
</dbReference>
<dbReference type="PROSITE" id="PS50122">
    <property type="entry name" value="CHEB"/>
    <property type="match status" value="1"/>
</dbReference>
<dbReference type="RefSeq" id="WP_116302456.1">
    <property type="nucleotide sequence ID" value="NZ_NFZV01000011.1"/>
</dbReference>
<keyword evidence="13" id="KW-1185">Reference proteome</keyword>
<feature type="region of interest" description="Disordered" evidence="9">
    <location>
        <begin position="127"/>
        <end position="153"/>
    </location>
</feature>
<evidence type="ECO:0000256" key="1">
    <source>
        <dbReference type="ARBA" id="ARBA00022490"/>
    </source>
</evidence>
<dbReference type="EC" id="3.5.1.44" evidence="6"/>
<evidence type="ECO:0000256" key="4">
    <source>
        <dbReference type="ARBA" id="ARBA00022801"/>
    </source>
</evidence>
<dbReference type="GO" id="GO:0006935">
    <property type="term" value="P:chemotaxis"/>
    <property type="evidence" value="ECO:0007669"/>
    <property type="project" value="UniProtKB-UniRule"/>
</dbReference>
<dbReference type="PROSITE" id="PS50110">
    <property type="entry name" value="RESPONSE_REGULATORY"/>
    <property type="match status" value="1"/>
</dbReference>
<evidence type="ECO:0000256" key="7">
    <source>
        <dbReference type="PROSITE-ProRule" id="PRU00050"/>
    </source>
</evidence>
<feature type="active site" evidence="6 7">
    <location>
        <position position="214"/>
    </location>
</feature>
<dbReference type="EC" id="3.1.1.61" evidence="6"/>
<accession>A0A3E0WRU1</accession>
<dbReference type="PANTHER" id="PTHR42872">
    <property type="entry name" value="PROTEIN-GLUTAMATE METHYLESTERASE/PROTEIN-GLUTAMINE GLUTAMINASE"/>
    <property type="match status" value="1"/>
</dbReference>
<comment type="function">
    <text evidence="6">Involved in chemotaxis. Part of a chemotaxis signal transduction system that modulates chemotaxis in response to various stimuli. Catalyzes the demethylation of specific methylglutamate residues introduced into the chemoreceptors (methyl-accepting chemotaxis proteins or MCP) by CheR. Also mediates the irreversible deamidation of specific glutamine residues to glutamic acid.</text>
</comment>
<dbReference type="OrthoDB" id="9793421at2"/>
<feature type="active site" evidence="6 7">
    <location>
        <position position="187"/>
    </location>
</feature>
<keyword evidence="2 6" id="KW-0145">Chemotaxis</keyword>
<keyword evidence="1 6" id="KW-0963">Cytoplasm</keyword>
<feature type="modified residue" description="4-aspartylphosphate" evidence="6 8">
    <location>
        <position position="55"/>
    </location>
</feature>
<dbReference type="GO" id="GO:0008984">
    <property type="term" value="F:protein-glutamate methylesterase activity"/>
    <property type="evidence" value="ECO:0007669"/>
    <property type="project" value="UniProtKB-UniRule"/>
</dbReference>
<dbReference type="EMBL" id="NFZW01000011">
    <property type="protein sequence ID" value="RFA35690.1"/>
    <property type="molecule type" value="Genomic_DNA"/>
</dbReference>
<dbReference type="Pfam" id="PF00072">
    <property type="entry name" value="Response_reg"/>
    <property type="match status" value="1"/>
</dbReference>
<comment type="subcellular location">
    <subcellularLocation>
        <location evidence="6">Cytoplasm</location>
    </subcellularLocation>
</comment>
<name>A0A3E0WRU1_9GAMM</name>
<dbReference type="HAMAP" id="MF_00099">
    <property type="entry name" value="CheB_chemtxs"/>
    <property type="match status" value="1"/>
</dbReference>
<comment type="caution">
    <text evidence="12">The sequence shown here is derived from an EMBL/GenBank/DDBJ whole genome shotgun (WGS) entry which is preliminary data.</text>
</comment>
<dbReference type="NCBIfam" id="NF001965">
    <property type="entry name" value="PRK00742.1"/>
    <property type="match status" value="1"/>
</dbReference>
<dbReference type="Proteomes" id="UP000256763">
    <property type="component" value="Unassembled WGS sequence"/>
</dbReference>
<comment type="catalytic activity">
    <reaction evidence="5 6">
        <text>[protein]-L-glutamate 5-O-methyl ester + H2O = L-glutamyl-[protein] + methanol + H(+)</text>
        <dbReference type="Rhea" id="RHEA:23236"/>
        <dbReference type="Rhea" id="RHEA-COMP:10208"/>
        <dbReference type="Rhea" id="RHEA-COMP:10311"/>
        <dbReference type="ChEBI" id="CHEBI:15377"/>
        <dbReference type="ChEBI" id="CHEBI:15378"/>
        <dbReference type="ChEBI" id="CHEBI:17790"/>
        <dbReference type="ChEBI" id="CHEBI:29973"/>
        <dbReference type="ChEBI" id="CHEBI:82795"/>
        <dbReference type="EC" id="3.1.1.61"/>
    </reaction>
</comment>
<feature type="active site" evidence="6 7">
    <location>
        <position position="310"/>
    </location>
</feature>
<comment type="PTM">
    <text evidence="6">Phosphorylated by CheA. Phosphorylation of the N-terminal regulatory domain activates the methylesterase activity.</text>
</comment>
<dbReference type="InterPro" id="IPR035909">
    <property type="entry name" value="CheB_C"/>
</dbReference>
<dbReference type="SUPFAM" id="SSF52172">
    <property type="entry name" value="CheY-like"/>
    <property type="match status" value="1"/>
</dbReference>
<evidence type="ECO:0000256" key="3">
    <source>
        <dbReference type="ARBA" id="ARBA00022553"/>
    </source>
</evidence>
<evidence type="ECO:0000259" key="10">
    <source>
        <dbReference type="PROSITE" id="PS50110"/>
    </source>
</evidence>
<dbReference type="CDD" id="cd16432">
    <property type="entry name" value="CheB_Rec"/>
    <property type="match status" value="1"/>
</dbReference>
<dbReference type="FunFam" id="3.40.50.2300:FF:000077">
    <property type="entry name" value="Chemotaxis response regulator"/>
    <property type="match status" value="1"/>
</dbReference>
<organism evidence="12 13">
    <name type="scientific">Alkalilimnicola ehrlichii</name>
    <dbReference type="NCBI Taxonomy" id="351052"/>
    <lineage>
        <taxon>Bacteria</taxon>
        <taxon>Pseudomonadati</taxon>
        <taxon>Pseudomonadota</taxon>
        <taxon>Gammaproteobacteria</taxon>
        <taxon>Chromatiales</taxon>
        <taxon>Ectothiorhodospiraceae</taxon>
        <taxon>Alkalilimnicola</taxon>
    </lineage>
</organism>
<evidence type="ECO:0000256" key="9">
    <source>
        <dbReference type="SAM" id="MobiDB-lite"/>
    </source>
</evidence>
<dbReference type="InterPro" id="IPR011006">
    <property type="entry name" value="CheY-like_superfamily"/>
</dbReference>
<dbReference type="Gene3D" id="3.40.50.180">
    <property type="entry name" value="Methylesterase CheB, C-terminal domain"/>
    <property type="match status" value="1"/>
</dbReference>
<dbReference type="InterPro" id="IPR000673">
    <property type="entry name" value="Sig_transdc_resp-reg_Me-estase"/>
</dbReference>
<keyword evidence="3 6" id="KW-0597">Phosphoprotein</keyword>